<keyword evidence="5" id="KW-1185">Reference proteome</keyword>
<keyword evidence="3" id="KW-0732">Signal</keyword>
<evidence type="ECO:0000256" key="1">
    <source>
        <dbReference type="SAM" id="MobiDB-lite"/>
    </source>
</evidence>
<evidence type="ECO:0000256" key="3">
    <source>
        <dbReference type="SAM" id="SignalP"/>
    </source>
</evidence>
<feature type="signal peptide" evidence="3">
    <location>
        <begin position="1"/>
        <end position="25"/>
    </location>
</feature>
<feature type="region of interest" description="Disordered" evidence="1">
    <location>
        <begin position="144"/>
        <end position="223"/>
    </location>
</feature>
<protein>
    <submittedName>
        <fullName evidence="4">Uncharacterized protein</fullName>
    </submittedName>
</protein>
<evidence type="ECO:0000256" key="2">
    <source>
        <dbReference type="SAM" id="Phobius"/>
    </source>
</evidence>
<proteinExistence type="predicted"/>
<name>A0A4R4VH84_9PSEU</name>
<sequence>MGLRRRLMSGALVLVAFSATPAAEAAEPAVVLPTCAAVVEGAAGTEVMVLPQALVEPVAAAVQGVVGLPGVAEAFRAEWIAAPPILMGRIGEGYLSGGRIADAAIARLAEIPAARTVLGVLTPVVHATLSPVCGIVTHVELPDLPRLPHGPPPMPPQPAEPPPPPAAPASQTPKPLAADEMGAGTVPRAEQPAPQEWPWAAGRRVVGDLEPGSGEPEMSAARTELAASRADSVADERPLWLFFAVAVLLAIAVGSWTRYRGGRG</sequence>
<keyword evidence="2" id="KW-0472">Membrane</keyword>
<dbReference type="AlphaFoldDB" id="A0A4R4VH84"/>
<feature type="chain" id="PRO_5020641651" evidence="3">
    <location>
        <begin position="26"/>
        <end position="264"/>
    </location>
</feature>
<gene>
    <name evidence="4" type="ORF">E1181_24965</name>
</gene>
<feature type="transmembrane region" description="Helical" evidence="2">
    <location>
        <begin position="239"/>
        <end position="259"/>
    </location>
</feature>
<dbReference type="OrthoDB" id="3691936at2"/>
<comment type="caution">
    <text evidence="4">The sequence shown here is derived from an EMBL/GenBank/DDBJ whole genome shotgun (WGS) entry which is preliminary data.</text>
</comment>
<accession>A0A4R4VH84</accession>
<feature type="compositionally biased region" description="Pro residues" evidence="1">
    <location>
        <begin position="148"/>
        <end position="167"/>
    </location>
</feature>
<keyword evidence="2" id="KW-1133">Transmembrane helix</keyword>
<reference evidence="4 5" key="1">
    <citation type="submission" date="2019-03" db="EMBL/GenBank/DDBJ databases">
        <title>Draft genome sequences of novel Actinobacteria.</title>
        <authorList>
            <person name="Sahin N."/>
            <person name="Ay H."/>
            <person name="Saygin H."/>
        </authorList>
    </citation>
    <scope>NUCLEOTIDE SEQUENCE [LARGE SCALE GENOMIC DNA]</scope>
    <source>
        <strain evidence="4 5">16K309</strain>
    </source>
</reference>
<dbReference type="EMBL" id="SMKS01000060">
    <property type="protein sequence ID" value="TDD01534.1"/>
    <property type="molecule type" value="Genomic_DNA"/>
</dbReference>
<evidence type="ECO:0000313" key="5">
    <source>
        <dbReference type="Proteomes" id="UP000295674"/>
    </source>
</evidence>
<evidence type="ECO:0000313" key="4">
    <source>
        <dbReference type="EMBL" id="TDD01534.1"/>
    </source>
</evidence>
<keyword evidence="2" id="KW-0812">Transmembrane</keyword>
<dbReference type="Proteomes" id="UP000295674">
    <property type="component" value="Unassembled WGS sequence"/>
</dbReference>
<organism evidence="4 5">
    <name type="scientific">Saccharopolyspora terrae</name>
    <dbReference type="NCBI Taxonomy" id="2530384"/>
    <lineage>
        <taxon>Bacteria</taxon>
        <taxon>Bacillati</taxon>
        <taxon>Actinomycetota</taxon>
        <taxon>Actinomycetes</taxon>
        <taxon>Pseudonocardiales</taxon>
        <taxon>Pseudonocardiaceae</taxon>
        <taxon>Saccharopolyspora</taxon>
    </lineage>
</organism>
<dbReference type="RefSeq" id="WP_132678369.1">
    <property type="nucleotide sequence ID" value="NZ_SMKS01000060.1"/>
</dbReference>